<dbReference type="Pfam" id="PF04299">
    <property type="entry name" value="FMN_bind_2"/>
    <property type="match status" value="1"/>
</dbReference>
<dbReference type="InterPro" id="IPR012349">
    <property type="entry name" value="Split_barrel_FMN-bd"/>
</dbReference>
<evidence type="ECO:0008006" key="3">
    <source>
        <dbReference type="Google" id="ProtNLM"/>
    </source>
</evidence>
<dbReference type="InterPro" id="IPR007396">
    <property type="entry name" value="TR_PAI2-type"/>
</dbReference>
<dbReference type="PANTHER" id="PTHR35802">
    <property type="entry name" value="PROTEASE SYNTHASE AND SPORULATION PROTEIN PAI 2"/>
    <property type="match status" value="1"/>
</dbReference>
<dbReference type="PANTHER" id="PTHR35802:SF1">
    <property type="entry name" value="PROTEASE SYNTHASE AND SPORULATION PROTEIN PAI 2"/>
    <property type="match status" value="1"/>
</dbReference>
<protein>
    <recommendedName>
        <fullName evidence="3">Transcriptional regulator</fullName>
    </recommendedName>
</protein>
<dbReference type="Proteomes" id="UP000809789">
    <property type="component" value="Unassembled WGS sequence"/>
</dbReference>
<keyword evidence="2" id="KW-1185">Reference proteome</keyword>
<organism evidence="1 2">
    <name type="scientific">Elsinoe batatas</name>
    <dbReference type="NCBI Taxonomy" id="2601811"/>
    <lineage>
        <taxon>Eukaryota</taxon>
        <taxon>Fungi</taxon>
        <taxon>Dikarya</taxon>
        <taxon>Ascomycota</taxon>
        <taxon>Pezizomycotina</taxon>
        <taxon>Dothideomycetes</taxon>
        <taxon>Dothideomycetidae</taxon>
        <taxon>Myriangiales</taxon>
        <taxon>Elsinoaceae</taxon>
        <taxon>Elsinoe</taxon>
    </lineage>
</organism>
<evidence type="ECO:0000313" key="1">
    <source>
        <dbReference type="EMBL" id="KAG8624323.1"/>
    </source>
</evidence>
<name>A0A8K0L1X8_9PEZI</name>
<comment type="caution">
    <text evidence="1">The sequence shown here is derived from an EMBL/GenBank/DDBJ whole genome shotgun (WGS) entry which is preliminary data.</text>
</comment>
<reference evidence="1" key="1">
    <citation type="submission" date="2021-07" db="EMBL/GenBank/DDBJ databases">
        <title>Elsinoe batatas strain:CRI-CJ2 Genome sequencing and assembly.</title>
        <authorList>
            <person name="Huang L."/>
        </authorList>
    </citation>
    <scope>NUCLEOTIDE SEQUENCE</scope>
    <source>
        <strain evidence="1">CRI-CJ2</strain>
    </source>
</reference>
<sequence>MYLRAAHAETSLPALRDLALRHPLGVLTTAIPHPTHPLIQASHIPFVLDPSPSPDRPDILRGHLARANPQSKTFIHHLLSRAEAGHSAEHLEAEVLVLFTSPVQHYVTPKFYMATKPETGKVVPTWNYAAVQAYGRARIYHDAKSPVTQKFLATQIDDLSKYAEEEIMGFDGKDGNKGAWNVKDAPDKFIELLSKAIVGIEIEVDRLEGKWKMSQELGEGDREGTVKGFEELGTEEGRRMAETVRVKGEEKAAAKA</sequence>
<accession>A0A8K0L1X8</accession>
<evidence type="ECO:0000313" key="2">
    <source>
        <dbReference type="Proteomes" id="UP000809789"/>
    </source>
</evidence>
<dbReference type="PIRSF" id="PIRSF010372">
    <property type="entry name" value="PaiB"/>
    <property type="match status" value="1"/>
</dbReference>
<proteinExistence type="predicted"/>
<dbReference type="AlphaFoldDB" id="A0A8K0L1X8"/>
<dbReference type="OrthoDB" id="416441at2759"/>
<dbReference type="SUPFAM" id="SSF50475">
    <property type="entry name" value="FMN-binding split barrel"/>
    <property type="match status" value="1"/>
</dbReference>
<dbReference type="EMBL" id="JAESVG020000009">
    <property type="protein sequence ID" value="KAG8624323.1"/>
    <property type="molecule type" value="Genomic_DNA"/>
</dbReference>
<dbReference type="Gene3D" id="2.30.110.10">
    <property type="entry name" value="Electron Transport, Fmn-binding Protein, Chain A"/>
    <property type="match status" value="1"/>
</dbReference>
<gene>
    <name evidence="1" type="ORF">KVT40_007390</name>
</gene>